<dbReference type="Proteomes" id="UP000007266">
    <property type="component" value="Linkage group 5"/>
</dbReference>
<evidence type="ECO:0000313" key="2">
    <source>
        <dbReference type="Proteomes" id="UP000007266"/>
    </source>
</evidence>
<evidence type="ECO:0000313" key="1">
    <source>
        <dbReference type="EMBL" id="KYB27657.1"/>
    </source>
</evidence>
<dbReference type="AlphaFoldDB" id="A0A139WIR2"/>
<proteinExistence type="predicted"/>
<reference evidence="1 2" key="1">
    <citation type="journal article" date="2008" name="Nature">
        <title>The genome of the model beetle and pest Tribolium castaneum.</title>
        <authorList>
            <consortium name="Tribolium Genome Sequencing Consortium"/>
            <person name="Richards S."/>
            <person name="Gibbs R.A."/>
            <person name="Weinstock G.M."/>
            <person name="Brown S.J."/>
            <person name="Denell R."/>
            <person name="Beeman R.W."/>
            <person name="Gibbs R."/>
            <person name="Beeman R.W."/>
            <person name="Brown S.J."/>
            <person name="Bucher G."/>
            <person name="Friedrich M."/>
            <person name="Grimmelikhuijzen C.J."/>
            <person name="Klingler M."/>
            <person name="Lorenzen M."/>
            <person name="Richards S."/>
            <person name="Roth S."/>
            <person name="Schroder R."/>
            <person name="Tautz D."/>
            <person name="Zdobnov E.M."/>
            <person name="Muzny D."/>
            <person name="Gibbs R.A."/>
            <person name="Weinstock G.M."/>
            <person name="Attaway T."/>
            <person name="Bell S."/>
            <person name="Buhay C.J."/>
            <person name="Chandrabose M.N."/>
            <person name="Chavez D."/>
            <person name="Clerk-Blankenburg K.P."/>
            <person name="Cree A."/>
            <person name="Dao M."/>
            <person name="Davis C."/>
            <person name="Chacko J."/>
            <person name="Dinh H."/>
            <person name="Dugan-Rocha S."/>
            <person name="Fowler G."/>
            <person name="Garner T.T."/>
            <person name="Garnes J."/>
            <person name="Gnirke A."/>
            <person name="Hawes A."/>
            <person name="Hernandez J."/>
            <person name="Hines S."/>
            <person name="Holder M."/>
            <person name="Hume J."/>
            <person name="Jhangiani S.N."/>
            <person name="Joshi V."/>
            <person name="Khan Z.M."/>
            <person name="Jackson L."/>
            <person name="Kovar C."/>
            <person name="Kowis A."/>
            <person name="Lee S."/>
            <person name="Lewis L.R."/>
            <person name="Margolis J."/>
            <person name="Morgan M."/>
            <person name="Nazareth L.V."/>
            <person name="Nguyen N."/>
            <person name="Okwuonu G."/>
            <person name="Parker D."/>
            <person name="Richards S."/>
            <person name="Ruiz S.J."/>
            <person name="Santibanez J."/>
            <person name="Savard J."/>
            <person name="Scherer S.E."/>
            <person name="Schneider B."/>
            <person name="Sodergren E."/>
            <person name="Tautz D."/>
            <person name="Vattahil S."/>
            <person name="Villasana D."/>
            <person name="White C.S."/>
            <person name="Wright R."/>
            <person name="Park Y."/>
            <person name="Beeman R.W."/>
            <person name="Lord J."/>
            <person name="Oppert B."/>
            <person name="Lorenzen M."/>
            <person name="Brown S."/>
            <person name="Wang L."/>
            <person name="Savard J."/>
            <person name="Tautz D."/>
            <person name="Richards S."/>
            <person name="Weinstock G."/>
            <person name="Gibbs R.A."/>
            <person name="Liu Y."/>
            <person name="Worley K."/>
            <person name="Weinstock G."/>
            <person name="Elsik C.G."/>
            <person name="Reese J.T."/>
            <person name="Elhaik E."/>
            <person name="Landan G."/>
            <person name="Graur D."/>
            <person name="Arensburger P."/>
            <person name="Atkinson P."/>
            <person name="Beeman R.W."/>
            <person name="Beidler J."/>
            <person name="Brown S.J."/>
            <person name="Demuth J.P."/>
            <person name="Drury D.W."/>
            <person name="Du Y.Z."/>
            <person name="Fujiwara H."/>
            <person name="Lorenzen M."/>
            <person name="Maselli V."/>
            <person name="Osanai M."/>
            <person name="Park Y."/>
            <person name="Robertson H.M."/>
            <person name="Tu Z."/>
            <person name="Wang J.J."/>
            <person name="Wang S."/>
            <person name="Richards S."/>
            <person name="Song H."/>
            <person name="Zhang L."/>
            <person name="Sodergren E."/>
            <person name="Werner D."/>
            <person name="Stanke M."/>
            <person name="Morgenstern B."/>
            <person name="Solovyev V."/>
            <person name="Kosarev P."/>
            <person name="Brown G."/>
            <person name="Chen H.C."/>
            <person name="Ermolaeva O."/>
            <person name="Hlavina W."/>
            <person name="Kapustin Y."/>
            <person name="Kiryutin B."/>
            <person name="Kitts P."/>
            <person name="Maglott D."/>
            <person name="Pruitt K."/>
            <person name="Sapojnikov V."/>
            <person name="Souvorov A."/>
            <person name="Mackey A.J."/>
            <person name="Waterhouse R.M."/>
            <person name="Wyder S."/>
            <person name="Zdobnov E.M."/>
            <person name="Zdobnov E.M."/>
            <person name="Wyder S."/>
            <person name="Kriventseva E.V."/>
            <person name="Kadowaki T."/>
            <person name="Bork P."/>
            <person name="Aranda M."/>
            <person name="Bao R."/>
            <person name="Beermann A."/>
            <person name="Berns N."/>
            <person name="Bolognesi R."/>
            <person name="Bonneton F."/>
            <person name="Bopp D."/>
            <person name="Brown S.J."/>
            <person name="Bucher G."/>
            <person name="Butts T."/>
            <person name="Chaumot A."/>
            <person name="Denell R.E."/>
            <person name="Ferrier D.E."/>
            <person name="Friedrich M."/>
            <person name="Gordon C.M."/>
            <person name="Jindra M."/>
            <person name="Klingler M."/>
            <person name="Lan Q."/>
            <person name="Lattorff H.M."/>
            <person name="Laudet V."/>
            <person name="von Levetsow C."/>
            <person name="Liu Z."/>
            <person name="Lutz R."/>
            <person name="Lynch J.A."/>
            <person name="da Fonseca R.N."/>
            <person name="Posnien N."/>
            <person name="Reuter R."/>
            <person name="Roth S."/>
            <person name="Savard J."/>
            <person name="Schinko J.B."/>
            <person name="Schmitt C."/>
            <person name="Schoppmeier M."/>
            <person name="Schroder R."/>
            <person name="Shippy T.D."/>
            <person name="Simonnet F."/>
            <person name="Marques-Souza H."/>
            <person name="Tautz D."/>
            <person name="Tomoyasu Y."/>
            <person name="Trauner J."/>
            <person name="Van der Zee M."/>
            <person name="Vervoort M."/>
            <person name="Wittkopp N."/>
            <person name="Wimmer E.A."/>
            <person name="Yang X."/>
            <person name="Jones A.K."/>
            <person name="Sattelle D.B."/>
            <person name="Ebert P.R."/>
            <person name="Nelson D."/>
            <person name="Scott J.G."/>
            <person name="Beeman R.W."/>
            <person name="Muthukrishnan S."/>
            <person name="Kramer K.J."/>
            <person name="Arakane Y."/>
            <person name="Beeman R.W."/>
            <person name="Zhu Q."/>
            <person name="Hogenkamp D."/>
            <person name="Dixit R."/>
            <person name="Oppert B."/>
            <person name="Jiang H."/>
            <person name="Zou Z."/>
            <person name="Marshall J."/>
            <person name="Elpidina E."/>
            <person name="Vinokurov K."/>
            <person name="Oppert C."/>
            <person name="Zou Z."/>
            <person name="Evans J."/>
            <person name="Lu Z."/>
            <person name="Zhao P."/>
            <person name="Sumathipala N."/>
            <person name="Altincicek B."/>
            <person name="Vilcinskas A."/>
            <person name="Williams M."/>
            <person name="Hultmark D."/>
            <person name="Hetru C."/>
            <person name="Jiang H."/>
            <person name="Grimmelikhuijzen C.J."/>
            <person name="Hauser F."/>
            <person name="Cazzamali G."/>
            <person name="Williamson M."/>
            <person name="Park Y."/>
            <person name="Li B."/>
            <person name="Tanaka Y."/>
            <person name="Predel R."/>
            <person name="Neupert S."/>
            <person name="Schachtner J."/>
            <person name="Verleyen P."/>
            <person name="Raible F."/>
            <person name="Bork P."/>
            <person name="Friedrich M."/>
            <person name="Walden K.K."/>
            <person name="Robertson H.M."/>
            <person name="Angeli S."/>
            <person name="Foret S."/>
            <person name="Bucher G."/>
            <person name="Schuetz S."/>
            <person name="Maleszka R."/>
            <person name="Wimmer E.A."/>
            <person name="Beeman R.W."/>
            <person name="Lorenzen M."/>
            <person name="Tomoyasu Y."/>
            <person name="Miller S.C."/>
            <person name="Grossmann D."/>
            <person name="Bucher G."/>
        </authorList>
    </citation>
    <scope>NUCLEOTIDE SEQUENCE [LARGE SCALE GENOMIC DNA]</scope>
    <source>
        <strain evidence="1 2">Georgia GA2</strain>
    </source>
</reference>
<sequence length="53" mass="6203">MDSPIMKNLVKVSTQQQCYRQKWTASLYKVLNGKMIVTPDPVNEHFHSPRMPE</sequence>
<keyword evidence="2" id="KW-1185">Reference proteome</keyword>
<dbReference type="EMBL" id="KQ971342">
    <property type="protein sequence ID" value="KYB27657.1"/>
    <property type="molecule type" value="Genomic_DNA"/>
</dbReference>
<organism evidence="1 2">
    <name type="scientific">Tribolium castaneum</name>
    <name type="common">Red flour beetle</name>
    <dbReference type="NCBI Taxonomy" id="7070"/>
    <lineage>
        <taxon>Eukaryota</taxon>
        <taxon>Metazoa</taxon>
        <taxon>Ecdysozoa</taxon>
        <taxon>Arthropoda</taxon>
        <taxon>Hexapoda</taxon>
        <taxon>Insecta</taxon>
        <taxon>Pterygota</taxon>
        <taxon>Neoptera</taxon>
        <taxon>Endopterygota</taxon>
        <taxon>Coleoptera</taxon>
        <taxon>Polyphaga</taxon>
        <taxon>Cucujiformia</taxon>
        <taxon>Tenebrionidae</taxon>
        <taxon>Tenebrionidae incertae sedis</taxon>
        <taxon>Tribolium</taxon>
    </lineage>
</organism>
<gene>
    <name evidence="1" type="primary">AUGUSTUS-3.0.2_33081</name>
    <name evidence="1" type="ORF">TcasGA2_TC033081</name>
</gene>
<protein>
    <submittedName>
        <fullName evidence="1">Uncharacterized protein</fullName>
    </submittedName>
</protein>
<reference evidence="1 2" key="2">
    <citation type="journal article" date="2010" name="Nucleic Acids Res.">
        <title>BeetleBase in 2010: revisions to provide comprehensive genomic information for Tribolium castaneum.</title>
        <authorList>
            <person name="Kim H.S."/>
            <person name="Murphy T."/>
            <person name="Xia J."/>
            <person name="Caragea D."/>
            <person name="Park Y."/>
            <person name="Beeman R.W."/>
            <person name="Lorenzen M.D."/>
            <person name="Butcher S."/>
            <person name="Manak J.R."/>
            <person name="Brown S.J."/>
        </authorList>
    </citation>
    <scope>GENOME REANNOTATION</scope>
    <source>
        <strain evidence="1 2">Georgia GA2</strain>
    </source>
</reference>
<accession>A0A139WIR2</accession>
<name>A0A139WIR2_TRICA</name>